<evidence type="ECO:0000313" key="9">
    <source>
        <dbReference type="Proteomes" id="UP000006683"/>
    </source>
</evidence>
<dbReference type="EMBL" id="CP002209">
    <property type="protein sequence ID" value="ADN77214.1"/>
    <property type="molecule type" value="Genomic_DNA"/>
</dbReference>
<gene>
    <name evidence="8" type="ordered locus">Fbal_3014</name>
</gene>
<sequence>MNPDFLAHNGSMSDQLLSALSMFVYLMAEISILFLVISSLVGVINQKLPKEKIQALLGGRGGRGYFMAAGLGGLTPFCSCSTIPMLIGLLKARAGFGPTMTFLITSPLLNPLVIALFLPVFGAKITLIYALLALTVAIVAGMLLQALGFERYIKAELLEDPAAQTSCCDSAKAVPADAAEQSCCAPKVEAKAQSCCASEPVAPVFQRMTPVVAEGCCGTAEPTPASGCCGDSAAQAQVKTKTKIDWRKAGREGLSLYRSMLPYMALAMAIGALVHGFVPSDFFAQVAGADNPWAVPVAAVIGIPLYIRVEALLPLVGSLVAKGVSLGAVMALTIGSGGASIPELIMLKRLFRWPLLLAFVFTILVMAIGGGWIFNIVA</sequence>
<evidence type="ECO:0000256" key="5">
    <source>
        <dbReference type="ARBA" id="ARBA00022989"/>
    </source>
</evidence>
<dbReference type="eggNOG" id="COG0701">
    <property type="taxonomic scope" value="Bacteria"/>
</dbReference>
<evidence type="ECO:0000256" key="6">
    <source>
        <dbReference type="ARBA" id="ARBA00023136"/>
    </source>
</evidence>
<evidence type="ECO:0000256" key="3">
    <source>
        <dbReference type="ARBA" id="ARBA00022475"/>
    </source>
</evidence>
<dbReference type="AlphaFoldDB" id="E1STX0"/>
<dbReference type="PANTHER" id="PTHR42775:SF2">
    <property type="entry name" value="PERMEASE"/>
    <property type="match status" value="1"/>
</dbReference>
<name>E1STX0_FERBD</name>
<feature type="transmembrane region" description="Helical" evidence="7">
    <location>
        <begin position="290"/>
        <end position="307"/>
    </location>
</feature>
<comment type="subcellular location">
    <subcellularLocation>
        <location evidence="1">Cell membrane</location>
        <topology evidence="1">Multi-pass membrane protein</topology>
    </subcellularLocation>
</comment>
<dbReference type="GeneID" id="67183237"/>
<dbReference type="RefSeq" id="WP_013346520.1">
    <property type="nucleotide sequence ID" value="NC_014541.1"/>
</dbReference>
<proteinExistence type="inferred from homology"/>
<dbReference type="HOGENOM" id="CLU_059148_1_0_6"/>
<feature type="transmembrane region" description="Helical" evidence="7">
    <location>
        <begin position="319"/>
        <end position="341"/>
    </location>
</feature>
<keyword evidence="3" id="KW-1003">Cell membrane</keyword>
<dbReference type="InterPro" id="IPR053166">
    <property type="entry name" value="UPF0718_permease"/>
</dbReference>
<feature type="transmembrane region" description="Helical" evidence="7">
    <location>
        <begin position="260"/>
        <end position="278"/>
    </location>
</feature>
<dbReference type="InterPro" id="IPR005524">
    <property type="entry name" value="DUF318"/>
</dbReference>
<keyword evidence="4 7" id="KW-0812">Transmembrane</keyword>
<keyword evidence="9" id="KW-1185">Reference proteome</keyword>
<dbReference type="KEGG" id="fbl:Fbal_3014"/>
<dbReference type="Pfam" id="PF03773">
    <property type="entry name" value="ArsP_1"/>
    <property type="match status" value="1"/>
</dbReference>
<evidence type="ECO:0000256" key="7">
    <source>
        <dbReference type="SAM" id="Phobius"/>
    </source>
</evidence>
<dbReference type="Proteomes" id="UP000006683">
    <property type="component" value="Chromosome"/>
</dbReference>
<comment type="similarity">
    <text evidence="2">Belongs to the UPF0718 family.</text>
</comment>
<dbReference type="PANTHER" id="PTHR42775">
    <property type="entry name" value="PERMEASE RV2963-RELATED"/>
    <property type="match status" value="1"/>
</dbReference>
<dbReference type="GO" id="GO:0005886">
    <property type="term" value="C:plasma membrane"/>
    <property type="evidence" value="ECO:0007669"/>
    <property type="project" value="UniProtKB-SubCell"/>
</dbReference>
<feature type="transmembrane region" description="Helical" evidence="7">
    <location>
        <begin position="127"/>
        <end position="148"/>
    </location>
</feature>
<dbReference type="OrthoDB" id="9777774at2"/>
<feature type="transmembrane region" description="Helical" evidence="7">
    <location>
        <begin position="65"/>
        <end position="87"/>
    </location>
</feature>
<keyword evidence="5 7" id="KW-1133">Transmembrane helix</keyword>
<evidence type="ECO:0000313" key="8">
    <source>
        <dbReference type="EMBL" id="ADN77214.1"/>
    </source>
</evidence>
<feature type="transmembrane region" description="Helical" evidence="7">
    <location>
        <begin position="20"/>
        <end position="44"/>
    </location>
</feature>
<protein>
    <submittedName>
        <fullName evidence="8">Permease</fullName>
    </submittedName>
</protein>
<feature type="transmembrane region" description="Helical" evidence="7">
    <location>
        <begin position="353"/>
        <end position="374"/>
    </location>
</feature>
<dbReference type="STRING" id="550540.Fbal_3014"/>
<organism evidence="8 9">
    <name type="scientific">Ferrimonas balearica (strain DSM 9799 / CCM 4581 / KCTC 23876 / PAT)</name>
    <dbReference type="NCBI Taxonomy" id="550540"/>
    <lineage>
        <taxon>Bacteria</taxon>
        <taxon>Pseudomonadati</taxon>
        <taxon>Pseudomonadota</taxon>
        <taxon>Gammaproteobacteria</taxon>
        <taxon>Alteromonadales</taxon>
        <taxon>Ferrimonadaceae</taxon>
        <taxon>Ferrimonas</taxon>
    </lineage>
</organism>
<keyword evidence="6 7" id="KW-0472">Membrane</keyword>
<reference evidence="8 9" key="1">
    <citation type="journal article" date="2010" name="Stand. Genomic Sci.">
        <title>Complete genome sequence of Ferrimonas balearica type strain (PAT).</title>
        <authorList>
            <person name="Nolan M."/>
            <person name="Sikorski J."/>
            <person name="Davenport K."/>
            <person name="Lucas S."/>
            <person name="Glavina Del Rio T."/>
            <person name="Tice H."/>
            <person name="Cheng J."/>
            <person name="Goodwin L."/>
            <person name="Pitluck S."/>
            <person name="Liolios K."/>
            <person name="Ivanova N."/>
            <person name="Mavromatis K."/>
            <person name="Ovchinnikova G."/>
            <person name="Pati A."/>
            <person name="Chen A."/>
            <person name="Palaniappan K."/>
            <person name="Land M."/>
            <person name="Hauser L."/>
            <person name="Chang Y."/>
            <person name="Jeffries C."/>
            <person name="Tapia R."/>
            <person name="Brettin T."/>
            <person name="Detter J."/>
            <person name="Han C."/>
            <person name="Yasawong M."/>
            <person name="Rohde M."/>
            <person name="Tindall B."/>
            <person name="Goker M."/>
            <person name="Woyke T."/>
            <person name="Bristow J."/>
            <person name="Eisen J."/>
            <person name="Markowitz V."/>
            <person name="Hugenholtz P."/>
            <person name="Kyrpides N."/>
            <person name="Klenk H."/>
            <person name="Lapidus A."/>
        </authorList>
    </citation>
    <scope>NUCLEOTIDE SEQUENCE [LARGE SCALE GENOMIC DNA]</scope>
    <source>
        <strain evidence="9">DSM 9799 / CCM 4581 / KCTC 23876 / PAT</strain>
    </source>
</reference>
<accession>E1STX0</accession>
<evidence type="ECO:0000256" key="1">
    <source>
        <dbReference type="ARBA" id="ARBA00004651"/>
    </source>
</evidence>
<evidence type="ECO:0000256" key="4">
    <source>
        <dbReference type="ARBA" id="ARBA00022692"/>
    </source>
</evidence>
<evidence type="ECO:0000256" key="2">
    <source>
        <dbReference type="ARBA" id="ARBA00006386"/>
    </source>
</evidence>